<dbReference type="OrthoDB" id="6252479at2759"/>
<dbReference type="RefSeq" id="XP_018016521.1">
    <property type="nucleotide sequence ID" value="XM_018161032.2"/>
</dbReference>
<evidence type="ECO:0000256" key="7">
    <source>
        <dbReference type="ARBA" id="ARBA00022837"/>
    </source>
</evidence>
<organism evidence="22 23">
    <name type="scientific">Hyalella azteca</name>
    <name type="common">Amphipod</name>
    <dbReference type="NCBI Taxonomy" id="294128"/>
    <lineage>
        <taxon>Eukaryota</taxon>
        <taxon>Metazoa</taxon>
        <taxon>Ecdysozoa</taxon>
        <taxon>Arthropoda</taxon>
        <taxon>Crustacea</taxon>
        <taxon>Multicrustacea</taxon>
        <taxon>Malacostraca</taxon>
        <taxon>Eumalacostraca</taxon>
        <taxon>Peracarida</taxon>
        <taxon>Amphipoda</taxon>
        <taxon>Senticaudata</taxon>
        <taxon>Talitrida</taxon>
        <taxon>Talitroidea</taxon>
        <taxon>Hyalellidae</taxon>
        <taxon>Hyalella</taxon>
    </lineage>
</organism>
<feature type="disulfide bond" evidence="14">
    <location>
        <begin position="2882"/>
        <end position="2891"/>
    </location>
</feature>
<keyword evidence="9 18" id="KW-1133">Transmembrane helix</keyword>
<keyword evidence="3 14" id="KW-0245">EGF-like domain</keyword>
<dbReference type="InterPro" id="IPR015919">
    <property type="entry name" value="Cadherin-like_sf"/>
</dbReference>
<dbReference type="FunFam" id="2.60.40.60:FF:000058">
    <property type="entry name" value="FAT atypical cadherin 3"/>
    <property type="match status" value="1"/>
</dbReference>
<feature type="domain" description="Cadherin" evidence="21">
    <location>
        <begin position="743"/>
        <end position="843"/>
    </location>
</feature>
<dbReference type="InterPro" id="IPR000233">
    <property type="entry name" value="Cadherin_Y-type_LIR"/>
</dbReference>
<feature type="transmembrane region" description="Helical" evidence="18">
    <location>
        <begin position="2906"/>
        <end position="2927"/>
    </location>
</feature>
<dbReference type="PROSITE" id="PS50026">
    <property type="entry name" value="EGF_3"/>
    <property type="match status" value="3"/>
</dbReference>
<dbReference type="FunFam" id="2.60.40.60:FF:000274">
    <property type="entry name" value="neural-cadherin isoform X9"/>
    <property type="match status" value="1"/>
</dbReference>
<sequence length="3077" mass="344230">MDGWPRVPPVLDGSGGTHQDNHPKSPWAAPAPHTTTTTRHKCRLYTGSQIMASAFVILMLCPNYISSVSAEVLQSQKTEDLGPQVLPEIVYNVSIPREVSSAYIVQKIPLHQGQRIVELLPSYHSDYFAVLDDGVVMTVARVSTLIGSTVQLKILTEYTDGPSRIFVINVAVKERSALLRFLQPSYEAHVEENMPAGTELQGLEELEAVGGEGEIRYELQGKDSKHFTVHRSMSGLPKIITKEPLDSEASKQLSFVLRATDLANNDVSSADIIVSVVDVNDHAPVFTQNIFYFFVPSNLSRFDKIGKVVAHDGDNDKVLYRLVYPSNTFTVVPQTGEIMLIGPPEANVYELELEAFDKRKPTQYSEVLAKAHIEFRYPDDQLLNLDRLEVESHNNWLLEEEYPERDVALTSVADPMVLSRKKRSQVRHTKEMTFSEGDGAIEGKVVFQLEKEIQWETFKIRDDNPWVEVDANGAVRVKQKWDYEELGPEKTIDFWVKITNNDRNGIKYTDNQRVILLITDVNDEPPYFINRPLPMQAVVKLNAPPNTAVFTLQARDPDKDHDIHYFLVRDRTGGRFEVDEKSGVVRTRGSEMFQLDMEYVLYVKAEDQNGRIDDKHFQSTSEERLSIVGGKRPPQFYLPKYEKTILENSAKDSDIISVKAKSFADREIRYTLKAKGQGAGTFNIGPTSGIVKLAKELDFEDVRQPHIYQLVVTATEDSGGFSTSVDLTIKVKDVNDNPPKFDLPDYQAHNIDEDIAIGNTVLKVKARDDDVGTNAEIVYSVNDDHFRVDNKGVIKVKKTLDADDNNAYYMFDVVAKDRGDPPKEGSATVRIYTKNKNDEEPKFSQQVYTPNVDENAGPNTLVTTVVASDKDGDKVEFGFVGGASESGQFVIEKMTGVIRLHNGPISLDKDKYELNVTAVDDGSCCPGGSRKRHTSTAVVVVFITDVNDNKPIFQECGSYHAKVEESAPNGSPVITVHATDDDKGVNGQVRYSIVQQPNQKGAKFSVNPETGEVTTNKVFDREGEDGKFVSVTVKATDNGDPSLEGVCSFTVEITDINDNPPLFDRQKYVENVKQDTNAGTNILRVSASDEDADNNGAIVYNLTASTSPADLQYFEIQPESGWIILKKPLDREDFSIVVVARDRGTPSLSSEVLVQLSIVDRANRPPVWDQRVYGPINIPENISVGRTVYSIKASSGIEENPVVFYRIIRGSTAQTNKHDTFYLQQRPDNGETWADIKVNHPLDYESIKEYNLTVRVENNGPQQLASEATIYVVLEDVNDEIPLFTEREQETVLEGEPIGTKVTQVNAIDKDGTYPNNEVLYRIVDNPRNEGKDYFEIRERTGEIYTRMEFDREEKQAYALEVEARDGAASARPNANGRPNTVTKFIRIGIADKNDNPPYFDKTLYEAEVDENEDIQHTVLTVTAKDQDESSRIRYEITNGNIGGAFAVKNMTGAIYVAGPLDYETRKRYELRLVASDNRNENHTTVVIHVKDVNDNPPMFDRPLYETQITEEDDRGLPKNILTVTAADGDRDRHQDIVYFLTGQGIDNDNPDNSKFEVNRTSGAIYVRKPLDRDHPKGRPTWRFTVFAQDEGGTGLVGYADVQVNLKDINDNAPVFPQMIYYGNVTENGTRSMVVMTMTAEDYDDPKEGTNAKLTYSIEKNVIDEKTATPIFEIEPETGVIKTAVCCLDREKTPDYSIQVVAVDGGGLKGTGTASIRVRDINDMPPKFTKEEWVTEVDETDGTVLPDQAILTVTVQDDDETNKFHYKVIEPSGFGADKFTMVRNNDGTGSLKIVQPLDYEDPMQRSGFRFKIQVNDKGEDNDAEKYHVAYSWVKVELRDINDNKPQFVKANIEVPVYESAEVGKSLETFKATDPDQGGQSKVSYAIDRSSDRRRQFAIDSTGTVKIQRTLDREENPRHSVKILAIDDGTPDKTATATLTVIVQDINDNAPRFLKDYRPVLPENQTPKKIVEVLATDDDDRSKGNGPPFHFRMDSTASDEIRASFKVEHIPKGANGDGMAIISSLRTFDRELRKEYHVPIVIKDAGTPQMTGTSTLTIIIGDENDNKMQPGSKDIFVYNYRGKANASSETPIGRVYVFDLDDWDLPDKKFTIAGPKNPNFTLNEDDGMISVKRGTPEGKYFLSFYVYDRKHTQTDILANVTVRVKDIPEIAVINSGSIRIANMTDEDFIRIWDYRNQRIVKSKYEMFREKIAQLVNVPLTNVDVFSVQLYKTRPPVTDVRFSAHGSPYYQPVKLNGLVLQHRAEIESELGINITMVGIDECLYENVACEGSCTNELVISSYPYLVNANRTSLVGVRTQTLSKCTCGARNFSAEESCRPNPCLNGGRCMTSKSGVRCRCREGYDGPRCQMTTRSFRGTGYAWFPALAMCDNSHISLEFLTRRPDGLLLYNGPITPPEADGIKVSDFIAIELEGGRPRLLIDFGSGTLELKVNTKSNLNDGNWHQIDVFWDTENVRIDVDHCLGAEVTEPEDGSDPIFDSSGCQATGAVPRFNEYLNVNAPLQLGGLAHEQPDSAAYGWSHVPHGRPFMGCIRNLMVNSELYDLTRPGMARGTQMGCPQLEEACRDNTIIANCGPNGICAGSISHPVCKCKPGWTGPSCEEQTNSSYFETQSYVKYALSFKPNAFSTEIQLRFRTWQEYGELFRISDQHNREYGILEIKDGNLRFRYNLNSLRTEEHDLWLSAVTVNDGQWHSVVVERHGSTAILMLDGGEGRRYNETVAFSGHMLMDVDKQEGVYAGGKAEYTGIRTFEVYNDFKLGCLNDIRLEGKHLPLPPGLNGTQWGQATMFRHLKRNCESKDQCNNVTCLAPFTCKDLWMRHECGCADGSVFSNNDCVNINECELWQPCHNGGLCIDREPDEGGYFCQCPDKYDGLDCNFLLQTTKLRTSTDFIVALIICILVLLVLVLVFVVYNRQKERHFPKADPYDDVRENIINYDDEGGGEDDMTAFDITPLQIPIAPAIGNGGPLLGKIPYGTGAQPDVGVFISEHKGKADSDPNAPPFDDLRNYAYEGAGSTAGSLSSLASGTDDNEQDFDYLNNWGPRFSKLADMYGHGESDEDDDQ</sequence>
<feature type="domain" description="Cadherin" evidence="21">
    <location>
        <begin position="637"/>
        <end position="741"/>
    </location>
</feature>
<reference evidence="23" key="1">
    <citation type="submission" date="2025-08" db="UniProtKB">
        <authorList>
            <consortium name="RefSeq"/>
        </authorList>
    </citation>
    <scope>IDENTIFICATION</scope>
    <source>
        <tissue evidence="23">Whole organism</tissue>
    </source>
</reference>
<feature type="domain" description="Cadherin" evidence="21">
    <location>
        <begin position="1176"/>
        <end position="1284"/>
    </location>
</feature>
<dbReference type="GO" id="GO:0001736">
    <property type="term" value="P:establishment of planar polarity"/>
    <property type="evidence" value="ECO:0007669"/>
    <property type="project" value="UniProtKB-ARBA"/>
</dbReference>
<evidence type="ECO:0000256" key="5">
    <source>
        <dbReference type="ARBA" id="ARBA00022729"/>
    </source>
</evidence>
<dbReference type="FunFam" id="2.60.120.200:FF:000040">
    <property type="entry name" value="neural-cadherin isoform X1"/>
    <property type="match status" value="1"/>
</dbReference>
<feature type="domain" description="Cadherin" evidence="21">
    <location>
        <begin position="1742"/>
        <end position="1847"/>
    </location>
</feature>
<dbReference type="InterPro" id="IPR056370">
    <property type="entry name" value="Shg-like_Ig-like"/>
</dbReference>
<feature type="region of interest" description="Disordered" evidence="17">
    <location>
        <begin position="3030"/>
        <end position="3053"/>
    </location>
</feature>
<dbReference type="OMA" id="PYHTSQK"/>
<feature type="domain" description="Cadherin" evidence="21">
    <location>
        <begin position="1401"/>
        <end position="1500"/>
    </location>
</feature>
<dbReference type="InterPro" id="IPR000742">
    <property type="entry name" value="EGF"/>
</dbReference>
<dbReference type="CTD" id="35070"/>
<dbReference type="FunFam" id="2.60.40.60:FF:000033">
    <property type="entry name" value="FAT atypical cadherin 1"/>
    <property type="match status" value="2"/>
</dbReference>
<feature type="domain" description="EGF-like" evidence="20">
    <location>
        <begin position="2852"/>
        <end position="2892"/>
    </location>
</feature>
<dbReference type="PROSITE" id="PS50025">
    <property type="entry name" value="LAM_G_DOMAIN"/>
    <property type="match status" value="2"/>
</dbReference>
<feature type="domain" description="Cadherin" evidence="21">
    <location>
        <begin position="1064"/>
        <end position="1168"/>
    </location>
</feature>
<accession>A0A8B7NU61</accession>
<dbReference type="InterPro" id="IPR009030">
    <property type="entry name" value="Growth_fac_rcpt_cys_sf"/>
</dbReference>
<dbReference type="Proteomes" id="UP000694843">
    <property type="component" value="Unplaced"/>
</dbReference>
<protein>
    <submittedName>
        <fullName evidence="23">Neural-cadherin isoform X2</fullName>
    </submittedName>
</protein>
<dbReference type="FunFam" id="2.60.40.60:FF:000128">
    <property type="entry name" value="neural-cadherin isoform X2"/>
    <property type="match status" value="1"/>
</dbReference>
<feature type="domain" description="Cadherin" evidence="21">
    <location>
        <begin position="531"/>
        <end position="636"/>
    </location>
</feature>
<feature type="domain" description="Cadherin" evidence="21">
    <location>
        <begin position="1617"/>
        <end position="1728"/>
    </location>
</feature>
<evidence type="ECO:0000256" key="12">
    <source>
        <dbReference type="ARBA" id="ARBA00023180"/>
    </source>
</evidence>
<feature type="domain" description="EGF-like" evidence="20">
    <location>
        <begin position="2331"/>
        <end position="2367"/>
    </location>
</feature>
<keyword evidence="8 15" id="KW-0130">Cell adhesion</keyword>
<dbReference type="GO" id="GO:0048589">
    <property type="term" value="P:developmental growth"/>
    <property type="evidence" value="ECO:0007669"/>
    <property type="project" value="UniProtKB-ARBA"/>
</dbReference>
<dbReference type="InterPro" id="IPR027397">
    <property type="entry name" value="Catenin-bd_sf"/>
</dbReference>
<evidence type="ECO:0000256" key="1">
    <source>
        <dbReference type="ARBA" id="ARBA00004251"/>
    </source>
</evidence>
<dbReference type="Pfam" id="PF00008">
    <property type="entry name" value="EGF"/>
    <property type="match status" value="2"/>
</dbReference>
<dbReference type="Gene3D" id="2.60.40.60">
    <property type="entry name" value="Cadherins"/>
    <property type="match status" value="17"/>
</dbReference>
<evidence type="ECO:0000256" key="17">
    <source>
        <dbReference type="SAM" id="MobiDB-lite"/>
    </source>
</evidence>
<feature type="domain" description="Laminin G" evidence="19">
    <location>
        <begin position="2620"/>
        <end position="2811"/>
    </location>
</feature>
<evidence type="ECO:0000256" key="4">
    <source>
        <dbReference type="ARBA" id="ARBA00022692"/>
    </source>
</evidence>
<dbReference type="GO" id="GO:0007156">
    <property type="term" value="P:homophilic cell adhesion via plasma membrane adhesion molecules"/>
    <property type="evidence" value="ECO:0007669"/>
    <property type="project" value="InterPro"/>
</dbReference>
<dbReference type="PROSITE" id="PS50268">
    <property type="entry name" value="CADHERIN_2"/>
    <property type="match status" value="16"/>
</dbReference>
<dbReference type="SMART" id="SM00179">
    <property type="entry name" value="EGF_CA"/>
    <property type="match status" value="4"/>
</dbReference>
<feature type="domain" description="Cadherin" evidence="21">
    <location>
        <begin position="955"/>
        <end position="1063"/>
    </location>
</feature>
<evidence type="ECO:0000256" key="18">
    <source>
        <dbReference type="SAM" id="Phobius"/>
    </source>
</evidence>
<feature type="domain" description="Cadherin" evidence="21">
    <location>
        <begin position="1952"/>
        <end position="2071"/>
    </location>
</feature>
<feature type="domain" description="Cadherin" evidence="21">
    <location>
        <begin position="1501"/>
        <end position="1616"/>
    </location>
</feature>
<dbReference type="CDD" id="cd11304">
    <property type="entry name" value="Cadherin_repeat"/>
    <property type="match status" value="16"/>
</dbReference>
<feature type="domain" description="EGF-like" evidence="20">
    <location>
        <begin position="2577"/>
        <end position="2617"/>
    </location>
</feature>
<dbReference type="PANTHER" id="PTHR24027:SF438">
    <property type="entry name" value="CADHERIN 23"/>
    <property type="match status" value="1"/>
</dbReference>
<proteinExistence type="predicted"/>
<keyword evidence="10 18" id="KW-0472">Membrane</keyword>
<dbReference type="GO" id="GO:0008104">
    <property type="term" value="P:intracellular protein localization"/>
    <property type="evidence" value="ECO:0007669"/>
    <property type="project" value="UniProtKB-ARBA"/>
</dbReference>
<comment type="caution">
    <text evidence="14">Lacks conserved residue(s) required for the propagation of feature annotation.</text>
</comment>
<dbReference type="InterPro" id="IPR020894">
    <property type="entry name" value="Cadherin_CS"/>
</dbReference>
<feature type="domain" description="Cadherin" evidence="21">
    <location>
        <begin position="1848"/>
        <end position="1952"/>
    </location>
</feature>
<evidence type="ECO:0000256" key="11">
    <source>
        <dbReference type="ARBA" id="ARBA00023157"/>
    </source>
</evidence>
<dbReference type="GO" id="GO:0031175">
    <property type="term" value="P:neuron projection development"/>
    <property type="evidence" value="ECO:0007669"/>
    <property type="project" value="TreeGrafter"/>
</dbReference>
<dbReference type="PANTHER" id="PTHR24027">
    <property type="entry name" value="CADHERIN-23"/>
    <property type="match status" value="1"/>
</dbReference>
<dbReference type="FunFam" id="2.60.40.60:FF:000112">
    <property type="entry name" value="neural-cadherin isoform X1"/>
    <property type="match status" value="1"/>
</dbReference>
<dbReference type="PRINTS" id="PR00205">
    <property type="entry name" value="CADHERIN"/>
</dbReference>
<evidence type="ECO:0000256" key="14">
    <source>
        <dbReference type="PROSITE-ProRule" id="PRU00076"/>
    </source>
</evidence>
<keyword evidence="22" id="KW-1185">Reference proteome</keyword>
<keyword evidence="6" id="KW-0677">Repeat</keyword>
<evidence type="ECO:0000256" key="15">
    <source>
        <dbReference type="RuleBase" id="RU003318"/>
    </source>
</evidence>
<dbReference type="PROSITE" id="PS01186">
    <property type="entry name" value="EGF_2"/>
    <property type="match status" value="2"/>
</dbReference>
<dbReference type="FunFam" id="4.10.900.10:FF:000012">
    <property type="entry name" value="Putative DE-cadherin"/>
    <property type="match status" value="1"/>
</dbReference>
<dbReference type="GO" id="GO:0045296">
    <property type="term" value="F:cadherin binding"/>
    <property type="evidence" value="ECO:0007669"/>
    <property type="project" value="TreeGrafter"/>
</dbReference>
<evidence type="ECO:0000259" key="19">
    <source>
        <dbReference type="PROSITE" id="PS50025"/>
    </source>
</evidence>
<evidence type="ECO:0000256" key="9">
    <source>
        <dbReference type="ARBA" id="ARBA00022989"/>
    </source>
</evidence>
<dbReference type="GO" id="GO:0009887">
    <property type="term" value="P:animal organ morphogenesis"/>
    <property type="evidence" value="ECO:0007669"/>
    <property type="project" value="UniProtKB-ARBA"/>
</dbReference>
<evidence type="ECO:0000256" key="6">
    <source>
        <dbReference type="ARBA" id="ARBA00022737"/>
    </source>
</evidence>
<dbReference type="GO" id="GO:0044331">
    <property type="term" value="P:cell-cell adhesion mediated by cadherin"/>
    <property type="evidence" value="ECO:0007669"/>
    <property type="project" value="UniProtKB-ARBA"/>
</dbReference>
<dbReference type="InterPro" id="IPR013320">
    <property type="entry name" value="ConA-like_dom_sf"/>
</dbReference>
<dbReference type="FunFam" id="2.60.40.60:FF:000199">
    <property type="entry name" value="neural-cadherin isoform X1"/>
    <property type="match status" value="1"/>
</dbReference>
<dbReference type="CDD" id="cd00054">
    <property type="entry name" value="EGF_CA"/>
    <property type="match status" value="1"/>
</dbReference>
<evidence type="ECO:0000313" key="22">
    <source>
        <dbReference type="Proteomes" id="UP000694843"/>
    </source>
</evidence>
<dbReference type="Gene3D" id="4.10.900.10">
    <property type="entry name" value="TCF3-CBD (Catenin binding domain)"/>
    <property type="match status" value="1"/>
</dbReference>
<dbReference type="GeneID" id="108673239"/>
<dbReference type="GO" id="GO:0005911">
    <property type="term" value="C:cell-cell junction"/>
    <property type="evidence" value="ECO:0007669"/>
    <property type="project" value="UniProtKB-ARBA"/>
</dbReference>
<dbReference type="KEGG" id="hazt:108673239"/>
<evidence type="ECO:0000256" key="3">
    <source>
        <dbReference type="ARBA" id="ARBA00022536"/>
    </source>
</evidence>
<dbReference type="FunFam" id="2.60.40.60:FF:000039">
    <property type="entry name" value="FAT atypical cadherin 3"/>
    <property type="match status" value="1"/>
</dbReference>
<dbReference type="FunFam" id="2.60.40.60:FF:000184">
    <property type="entry name" value="neural-cadherin isoform X12"/>
    <property type="match status" value="1"/>
</dbReference>
<evidence type="ECO:0000256" key="2">
    <source>
        <dbReference type="ARBA" id="ARBA00022475"/>
    </source>
</evidence>
<comment type="function">
    <text evidence="16">Cadherins are calcium-dependent cell adhesion proteins.</text>
</comment>
<dbReference type="CDD" id="cd00053">
    <property type="entry name" value="EGF"/>
    <property type="match status" value="2"/>
</dbReference>
<dbReference type="Pfam" id="PF24811">
    <property type="entry name" value="Ig_Shg"/>
    <property type="match status" value="1"/>
</dbReference>
<evidence type="ECO:0000256" key="8">
    <source>
        <dbReference type="ARBA" id="ARBA00022889"/>
    </source>
</evidence>
<dbReference type="GO" id="GO:0000902">
    <property type="term" value="P:cell morphogenesis"/>
    <property type="evidence" value="ECO:0007669"/>
    <property type="project" value="UniProtKB-ARBA"/>
</dbReference>
<dbReference type="FunFam" id="2.60.40.60:FF:000213">
    <property type="entry name" value="neural-cadherin isoform X1"/>
    <property type="match status" value="1"/>
</dbReference>
<evidence type="ECO:0000259" key="20">
    <source>
        <dbReference type="PROSITE" id="PS50026"/>
    </source>
</evidence>
<dbReference type="Pfam" id="PF01049">
    <property type="entry name" value="CADH_Y-type_LIR"/>
    <property type="match status" value="1"/>
</dbReference>
<evidence type="ECO:0000313" key="23">
    <source>
        <dbReference type="RefSeq" id="XP_018016521.1"/>
    </source>
</evidence>
<feature type="domain" description="Cadherin" evidence="21">
    <location>
        <begin position="844"/>
        <end position="953"/>
    </location>
</feature>
<dbReference type="GO" id="GO:0007163">
    <property type="term" value="P:establishment or maintenance of cell polarity"/>
    <property type="evidence" value="ECO:0007669"/>
    <property type="project" value="UniProtKB-ARBA"/>
</dbReference>
<keyword evidence="4 15" id="KW-0812">Transmembrane</keyword>
<keyword evidence="12" id="KW-0325">Glycoprotein</keyword>
<comment type="subcellular location">
    <subcellularLocation>
        <location evidence="1 15">Cell membrane</location>
        <topology evidence="1 15">Single-pass type I membrane protein</topology>
    </subcellularLocation>
</comment>
<dbReference type="GO" id="GO:0008013">
    <property type="term" value="F:beta-catenin binding"/>
    <property type="evidence" value="ECO:0007669"/>
    <property type="project" value="TreeGrafter"/>
</dbReference>
<dbReference type="InterPro" id="IPR002126">
    <property type="entry name" value="Cadherin-like_dom"/>
</dbReference>
<dbReference type="InterPro" id="IPR001791">
    <property type="entry name" value="Laminin_G"/>
</dbReference>
<dbReference type="SMART" id="SM00282">
    <property type="entry name" value="LamG"/>
    <property type="match status" value="2"/>
</dbReference>
<dbReference type="FunFam" id="2.60.40.60:FF:000209">
    <property type="entry name" value="neural-cadherin isoform X1"/>
    <property type="match status" value="1"/>
</dbReference>
<dbReference type="CDD" id="cd00110">
    <property type="entry name" value="LamG"/>
    <property type="match status" value="2"/>
</dbReference>
<dbReference type="Gene3D" id="2.60.120.200">
    <property type="match status" value="2"/>
</dbReference>
<feature type="region of interest" description="Disordered" evidence="17">
    <location>
        <begin position="1"/>
        <end position="34"/>
    </location>
</feature>
<evidence type="ECO:0000259" key="21">
    <source>
        <dbReference type="PROSITE" id="PS50268"/>
    </source>
</evidence>
<dbReference type="InterPro" id="IPR039808">
    <property type="entry name" value="Cadherin"/>
</dbReference>
<dbReference type="SUPFAM" id="SSF57184">
    <property type="entry name" value="Growth factor receptor domain"/>
    <property type="match status" value="1"/>
</dbReference>
<evidence type="ECO:0000256" key="13">
    <source>
        <dbReference type="PROSITE-ProRule" id="PRU00043"/>
    </source>
</evidence>
<dbReference type="FunFam" id="2.60.40.60:FF:000182">
    <property type="entry name" value="Blast:Putative neural-cadherin 2"/>
    <property type="match status" value="1"/>
</dbReference>
<dbReference type="SUPFAM" id="SSF49313">
    <property type="entry name" value="Cadherin-like"/>
    <property type="match status" value="17"/>
</dbReference>
<dbReference type="PROSITE" id="PS00022">
    <property type="entry name" value="EGF_1"/>
    <property type="match status" value="3"/>
</dbReference>
<dbReference type="SMART" id="SM00112">
    <property type="entry name" value="CA"/>
    <property type="match status" value="16"/>
</dbReference>
<feature type="disulfide bond" evidence="14">
    <location>
        <begin position="2607"/>
        <end position="2616"/>
    </location>
</feature>
<evidence type="ECO:0000256" key="10">
    <source>
        <dbReference type="ARBA" id="ARBA00023136"/>
    </source>
</evidence>
<dbReference type="Pfam" id="PF00028">
    <property type="entry name" value="Cadherin"/>
    <property type="match status" value="11"/>
</dbReference>
<dbReference type="Pfam" id="PF02210">
    <property type="entry name" value="Laminin_G_2"/>
    <property type="match status" value="2"/>
</dbReference>
<name>A0A8B7NU61_HYAAZ</name>
<dbReference type="SMART" id="SM00181">
    <property type="entry name" value="EGF"/>
    <property type="match status" value="4"/>
</dbReference>
<dbReference type="Gene3D" id="2.10.25.10">
    <property type="entry name" value="Laminin"/>
    <property type="match status" value="2"/>
</dbReference>
<dbReference type="GO" id="GO:0016477">
    <property type="term" value="P:cell migration"/>
    <property type="evidence" value="ECO:0007669"/>
    <property type="project" value="TreeGrafter"/>
</dbReference>
<feature type="domain" description="Laminin G" evidence="19">
    <location>
        <begin position="2368"/>
        <end position="2574"/>
    </location>
</feature>
<dbReference type="SUPFAM" id="SSF49899">
    <property type="entry name" value="Concanavalin A-like lectins/glucanases"/>
    <property type="match status" value="2"/>
</dbReference>
<dbReference type="GO" id="GO:0030425">
    <property type="term" value="C:dendrite"/>
    <property type="evidence" value="ECO:0007669"/>
    <property type="project" value="UniProtKB-ARBA"/>
</dbReference>
<feature type="compositionally biased region" description="Low complexity" evidence="17">
    <location>
        <begin position="3030"/>
        <end position="3042"/>
    </location>
</feature>
<keyword evidence="7 13" id="KW-0106">Calcium</keyword>
<evidence type="ECO:0000256" key="16">
    <source>
        <dbReference type="RuleBase" id="RU004357"/>
    </source>
</evidence>
<dbReference type="GO" id="GO:0005509">
    <property type="term" value="F:calcium ion binding"/>
    <property type="evidence" value="ECO:0007669"/>
    <property type="project" value="UniProtKB-UniRule"/>
</dbReference>
<dbReference type="PROSITE" id="PS00232">
    <property type="entry name" value="CADHERIN_1"/>
    <property type="match status" value="6"/>
</dbReference>
<dbReference type="InterPro" id="IPR001881">
    <property type="entry name" value="EGF-like_Ca-bd_dom"/>
</dbReference>
<feature type="domain" description="Cadherin" evidence="21">
    <location>
        <begin position="1284"/>
        <end position="1400"/>
    </location>
</feature>
<dbReference type="FunFam" id="2.60.40.60:FF:000192">
    <property type="entry name" value="neural-cadherin isoform X8"/>
    <property type="match status" value="1"/>
</dbReference>
<keyword evidence="2" id="KW-1003">Cell membrane</keyword>
<keyword evidence="11 14" id="KW-1015">Disulfide bond</keyword>
<keyword evidence="5" id="KW-0732">Signal</keyword>
<feature type="domain" description="Cadherin" evidence="21">
    <location>
        <begin position="432"/>
        <end position="528"/>
    </location>
</feature>
<dbReference type="GO" id="GO:0016342">
    <property type="term" value="C:catenin complex"/>
    <property type="evidence" value="ECO:0007669"/>
    <property type="project" value="TreeGrafter"/>
</dbReference>
<dbReference type="FunFam" id="2.60.40.60:FF:000222">
    <property type="entry name" value="neural-cadherin isoform X3"/>
    <property type="match status" value="1"/>
</dbReference>
<feature type="disulfide bond" evidence="14">
    <location>
        <begin position="2357"/>
        <end position="2366"/>
    </location>
</feature>
<feature type="domain" description="Cadherin" evidence="21">
    <location>
        <begin position="182"/>
        <end position="286"/>
    </location>
</feature>
<gene>
    <name evidence="23" type="primary">LOC108673239</name>
</gene>